<gene>
    <name evidence="7" type="ORF">BD626DRAFT_500730</name>
</gene>
<dbReference type="OrthoDB" id="2935565at2759"/>
<evidence type="ECO:0000313" key="7">
    <source>
        <dbReference type="EMBL" id="TRM61849.1"/>
    </source>
</evidence>
<evidence type="ECO:0000256" key="3">
    <source>
        <dbReference type="ARBA" id="ARBA00022833"/>
    </source>
</evidence>
<reference evidence="7 8" key="1">
    <citation type="journal article" date="2019" name="New Phytol.">
        <title>Comparative genomics reveals unique wood-decay strategies and fruiting body development in the Schizophyllaceae.</title>
        <authorList>
            <person name="Almasi E."/>
            <person name="Sahu N."/>
            <person name="Krizsan K."/>
            <person name="Balint B."/>
            <person name="Kovacs G.M."/>
            <person name="Kiss B."/>
            <person name="Cseklye J."/>
            <person name="Drula E."/>
            <person name="Henrissat B."/>
            <person name="Nagy I."/>
            <person name="Chovatia M."/>
            <person name="Adam C."/>
            <person name="LaButti K."/>
            <person name="Lipzen A."/>
            <person name="Riley R."/>
            <person name="Grigoriev I.V."/>
            <person name="Nagy L.G."/>
        </authorList>
    </citation>
    <scope>NUCLEOTIDE SEQUENCE [LARGE SCALE GENOMIC DNA]</scope>
    <source>
        <strain evidence="7 8">NL-1724</strain>
    </source>
</reference>
<dbReference type="GO" id="GO:0008270">
    <property type="term" value="F:zinc ion binding"/>
    <property type="evidence" value="ECO:0007669"/>
    <property type="project" value="UniProtKB-KW"/>
</dbReference>
<dbReference type="EMBL" id="VDMD01000015">
    <property type="protein sequence ID" value="TRM61849.1"/>
    <property type="molecule type" value="Genomic_DNA"/>
</dbReference>
<dbReference type="AlphaFoldDB" id="A0A550CAM4"/>
<keyword evidence="1" id="KW-0479">Metal-binding</keyword>
<dbReference type="Gene3D" id="6.10.140.2220">
    <property type="match status" value="1"/>
</dbReference>
<evidence type="ECO:0000256" key="4">
    <source>
        <dbReference type="PROSITE-ProRule" id="PRU00134"/>
    </source>
</evidence>
<keyword evidence="2 4" id="KW-0863">Zinc-finger</keyword>
<name>A0A550CAM4_9AGAR</name>
<proteinExistence type="predicted"/>
<dbReference type="Pfam" id="PF01753">
    <property type="entry name" value="zf-MYND"/>
    <property type="match status" value="1"/>
</dbReference>
<dbReference type="Proteomes" id="UP000320762">
    <property type="component" value="Unassembled WGS sequence"/>
</dbReference>
<comment type="caution">
    <text evidence="7">The sequence shown here is derived from an EMBL/GenBank/DDBJ whole genome shotgun (WGS) entry which is preliminary data.</text>
</comment>
<feature type="region of interest" description="Disordered" evidence="5">
    <location>
        <begin position="45"/>
        <end position="64"/>
    </location>
</feature>
<protein>
    <recommendedName>
        <fullName evidence="6">MYND-type domain-containing protein</fullName>
    </recommendedName>
</protein>
<dbReference type="PROSITE" id="PS50865">
    <property type="entry name" value="ZF_MYND_2"/>
    <property type="match status" value="1"/>
</dbReference>
<dbReference type="STRING" id="97359.A0A550CAM4"/>
<evidence type="ECO:0000256" key="1">
    <source>
        <dbReference type="ARBA" id="ARBA00022723"/>
    </source>
</evidence>
<evidence type="ECO:0000256" key="5">
    <source>
        <dbReference type="SAM" id="MobiDB-lite"/>
    </source>
</evidence>
<evidence type="ECO:0000259" key="6">
    <source>
        <dbReference type="PROSITE" id="PS50865"/>
    </source>
</evidence>
<sequence>MPACYYCLKDSEKVKRCGRCQMVIYCSVECQRASWKATHKQACRPHPSVLDQSGKTKPAPAPNTKEWRDLEMDLHLQKWMDLWRNTLTRFAMLALDLCNHGPERPVTHWFAHPLFSVRSQIAHAEVHTVEFLDNRFPELRGIVDDPTAFDKLRFLIALGDEQDRLWRVRAVQFRNDFESWKAQTSKQMSKVFADIAAEGLMDAIENLEPHDV</sequence>
<dbReference type="SUPFAM" id="SSF144232">
    <property type="entry name" value="HIT/MYND zinc finger-like"/>
    <property type="match status" value="1"/>
</dbReference>
<dbReference type="PROSITE" id="PS01360">
    <property type="entry name" value="ZF_MYND_1"/>
    <property type="match status" value="1"/>
</dbReference>
<feature type="domain" description="MYND-type" evidence="6">
    <location>
        <begin position="4"/>
        <end position="43"/>
    </location>
</feature>
<accession>A0A550CAM4</accession>
<dbReference type="InterPro" id="IPR002893">
    <property type="entry name" value="Znf_MYND"/>
</dbReference>
<evidence type="ECO:0000256" key="2">
    <source>
        <dbReference type="ARBA" id="ARBA00022771"/>
    </source>
</evidence>
<keyword evidence="8" id="KW-1185">Reference proteome</keyword>
<evidence type="ECO:0000313" key="8">
    <source>
        <dbReference type="Proteomes" id="UP000320762"/>
    </source>
</evidence>
<keyword evidence="3" id="KW-0862">Zinc</keyword>
<organism evidence="7 8">
    <name type="scientific">Schizophyllum amplum</name>
    <dbReference type="NCBI Taxonomy" id="97359"/>
    <lineage>
        <taxon>Eukaryota</taxon>
        <taxon>Fungi</taxon>
        <taxon>Dikarya</taxon>
        <taxon>Basidiomycota</taxon>
        <taxon>Agaricomycotina</taxon>
        <taxon>Agaricomycetes</taxon>
        <taxon>Agaricomycetidae</taxon>
        <taxon>Agaricales</taxon>
        <taxon>Schizophyllaceae</taxon>
        <taxon>Schizophyllum</taxon>
    </lineage>
</organism>